<comment type="caution">
    <text evidence="1">The sequence shown here is derived from an EMBL/GenBank/DDBJ whole genome shotgun (WGS) entry which is preliminary data.</text>
</comment>
<proteinExistence type="predicted"/>
<evidence type="ECO:0000313" key="2">
    <source>
        <dbReference type="Proteomes" id="UP001054945"/>
    </source>
</evidence>
<accession>A0AAV4N393</accession>
<dbReference type="AlphaFoldDB" id="A0AAV4N393"/>
<organism evidence="1 2">
    <name type="scientific">Caerostris extrusa</name>
    <name type="common">Bark spider</name>
    <name type="synonym">Caerostris bankana</name>
    <dbReference type="NCBI Taxonomy" id="172846"/>
    <lineage>
        <taxon>Eukaryota</taxon>
        <taxon>Metazoa</taxon>
        <taxon>Ecdysozoa</taxon>
        <taxon>Arthropoda</taxon>
        <taxon>Chelicerata</taxon>
        <taxon>Arachnida</taxon>
        <taxon>Araneae</taxon>
        <taxon>Araneomorphae</taxon>
        <taxon>Entelegynae</taxon>
        <taxon>Araneoidea</taxon>
        <taxon>Araneidae</taxon>
        <taxon>Caerostris</taxon>
    </lineage>
</organism>
<name>A0AAV4N393_CAEEX</name>
<protein>
    <submittedName>
        <fullName evidence="1">Uncharacterized protein</fullName>
    </submittedName>
</protein>
<evidence type="ECO:0000313" key="1">
    <source>
        <dbReference type="EMBL" id="GIX78483.1"/>
    </source>
</evidence>
<dbReference type="EMBL" id="BPLR01002841">
    <property type="protein sequence ID" value="GIX78483.1"/>
    <property type="molecule type" value="Genomic_DNA"/>
</dbReference>
<reference evidence="1 2" key="1">
    <citation type="submission" date="2021-06" db="EMBL/GenBank/DDBJ databases">
        <title>Caerostris extrusa draft genome.</title>
        <authorList>
            <person name="Kono N."/>
            <person name="Arakawa K."/>
        </authorList>
    </citation>
    <scope>NUCLEOTIDE SEQUENCE [LARGE SCALE GENOMIC DNA]</scope>
</reference>
<sequence length="133" mass="15521">MPDYHGFQHTDIIKCSDMNSVSYKIDSYCISLMEEVRSGYMAVMVALLLRIRMTTASPFDIPSDFISNLRIDFSGFFEKKRKLALKNGNRQNLMKSTEYKCIFLEGVRRQVNMEVTVFSGYWVQKYRKSKNTA</sequence>
<keyword evidence="2" id="KW-1185">Reference proteome</keyword>
<gene>
    <name evidence="1" type="ORF">CEXT_162631</name>
</gene>
<dbReference type="Proteomes" id="UP001054945">
    <property type="component" value="Unassembled WGS sequence"/>
</dbReference>